<dbReference type="InterPro" id="IPR004358">
    <property type="entry name" value="Sig_transdc_His_kin-like_C"/>
</dbReference>
<dbReference type="RefSeq" id="WP_120110281.1">
    <property type="nucleotide sequence ID" value="NZ_QXQB01000002.1"/>
</dbReference>
<keyword evidence="9" id="KW-0902">Two-component regulatory system</keyword>
<reference evidence="11 12" key="1">
    <citation type="submission" date="2018-09" db="EMBL/GenBank/DDBJ databases">
        <title>Paenibacillus aracenensis nov. sp. isolated from a cave in southern Spain.</title>
        <authorList>
            <person name="Jurado V."/>
            <person name="Gutierrez-Patricio S."/>
            <person name="Gonzalez-Pimentel J.L."/>
            <person name="Miller A.Z."/>
            <person name="Laiz L."/>
            <person name="Saiz-Jimenez C."/>
        </authorList>
    </citation>
    <scope>NUCLEOTIDE SEQUENCE [LARGE SCALE GENOMIC DNA]</scope>
    <source>
        <strain evidence="11 12">JCM 19203</strain>
    </source>
</reference>
<evidence type="ECO:0000256" key="6">
    <source>
        <dbReference type="ARBA" id="ARBA00022741"/>
    </source>
</evidence>
<keyword evidence="7" id="KW-0418">Kinase</keyword>
<dbReference type="PANTHER" id="PTHR45453:SF1">
    <property type="entry name" value="PHOSPHATE REGULON SENSOR PROTEIN PHOR"/>
    <property type="match status" value="1"/>
</dbReference>
<dbReference type="EMBL" id="QXQB01000002">
    <property type="protein sequence ID" value="RJX40215.1"/>
    <property type="molecule type" value="Genomic_DNA"/>
</dbReference>
<dbReference type="OrthoDB" id="9813151at2"/>
<dbReference type="InterPro" id="IPR003594">
    <property type="entry name" value="HATPase_dom"/>
</dbReference>
<feature type="domain" description="Histidine kinase" evidence="10">
    <location>
        <begin position="1"/>
        <end position="55"/>
    </location>
</feature>
<dbReference type="Proteomes" id="UP000267798">
    <property type="component" value="Unassembled WGS sequence"/>
</dbReference>
<dbReference type="EC" id="2.7.13.3" evidence="3"/>
<dbReference type="SUPFAM" id="SSF55874">
    <property type="entry name" value="ATPase domain of HSP90 chaperone/DNA topoisomerase II/histidine kinase"/>
    <property type="match status" value="1"/>
</dbReference>
<dbReference type="Pfam" id="PF02518">
    <property type="entry name" value="HATPase_c"/>
    <property type="match status" value="1"/>
</dbReference>
<keyword evidence="8" id="KW-0067">ATP-binding</keyword>
<accession>A0A3A6PGY2</accession>
<organism evidence="11 12">
    <name type="scientific">Paenibacillus pinisoli</name>
    <dbReference type="NCBI Taxonomy" id="1276110"/>
    <lineage>
        <taxon>Bacteria</taxon>
        <taxon>Bacillati</taxon>
        <taxon>Bacillota</taxon>
        <taxon>Bacilli</taxon>
        <taxon>Bacillales</taxon>
        <taxon>Paenibacillaceae</taxon>
        <taxon>Paenibacillus</taxon>
    </lineage>
</organism>
<name>A0A3A6PGY2_9BACL</name>
<dbReference type="GO" id="GO:0004721">
    <property type="term" value="F:phosphoprotein phosphatase activity"/>
    <property type="evidence" value="ECO:0007669"/>
    <property type="project" value="TreeGrafter"/>
</dbReference>
<comment type="catalytic activity">
    <reaction evidence="1">
        <text>ATP + protein L-histidine = ADP + protein N-phospho-L-histidine.</text>
        <dbReference type="EC" id="2.7.13.3"/>
    </reaction>
</comment>
<evidence type="ECO:0000256" key="5">
    <source>
        <dbReference type="ARBA" id="ARBA00022679"/>
    </source>
</evidence>
<sequence length="55" mass="6049">MFNRFYRTDEARARNSGGMGLGLAKAKEFVIAHQGTLKAATTRGQGTIFTVKLPY</sequence>
<dbReference type="GO" id="GO:0005524">
    <property type="term" value="F:ATP binding"/>
    <property type="evidence" value="ECO:0007669"/>
    <property type="project" value="UniProtKB-KW"/>
</dbReference>
<keyword evidence="5" id="KW-0808">Transferase</keyword>
<dbReference type="PROSITE" id="PS50109">
    <property type="entry name" value="HIS_KIN"/>
    <property type="match status" value="1"/>
</dbReference>
<dbReference type="PANTHER" id="PTHR45453">
    <property type="entry name" value="PHOSPHATE REGULON SENSOR PROTEIN PHOR"/>
    <property type="match status" value="1"/>
</dbReference>
<gene>
    <name evidence="11" type="ORF">D3P09_12720</name>
</gene>
<protein>
    <recommendedName>
        <fullName evidence="3">histidine kinase</fullName>
        <ecNumber evidence="3">2.7.13.3</ecNumber>
    </recommendedName>
</protein>
<dbReference type="PRINTS" id="PR00344">
    <property type="entry name" value="BCTRLSENSOR"/>
</dbReference>
<dbReference type="GO" id="GO:0005886">
    <property type="term" value="C:plasma membrane"/>
    <property type="evidence" value="ECO:0007669"/>
    <property type="project" value="TreeGrafter"/>
</dbReference>
<dbReference type="AlphaFoldDB" id="A0A3A6PGY2"/>
<evidence type="ECO:0000313" key="11">
    <source>
        <dbReference type="EMBL" id="RJX40215.1"/>
    </source>
</evidence>
<evidence type="ECO:0000256" key="4">
    <source>
        <dbReference type="ARBA" id="ARBA00022553"/>
    </source>
</evidence>
<dbReference type="GO" id="GO:0016036">
    <property type="term" value="P:cellular response to phosphate starvation"/>
    <property type="evidence" value="ECO:0007669"/>
    <property type="project" value="TreeGrafter"/>
</dbReference>
<evidence type="ECO:0000256" key="3">
    <source>
        <dbReference type="ARBA" id="ARBA00012438"/>
    </source>
</evidence>
<evidence type="ECO:0000256" key="1">
    <source>
        <dbReference type="ARBA" id="ARBA00000085"/>
    </source>
</evidence>
<evidence type="ECO:0000256" key="9">
    <source>
        <dbReference type="ARBA" id="ARBA00023012"/>
    </source>
</evidence>
<dbReference type="GO" id="GO:0000155">
    <property type="term" value="F:phosphorelay sensor kinase activity"/>
    <property type="evidence" value="ECO:0007669"/>
    <property type="project" value="TreeGrafter"/>
</dbReference>
<evidence type="ECO:0000256" key="2">
    <source>
        <dbReference type="ARBA" id="ARBA00004370"/>
    </source>
</evidence>
<comment type="caution">
    <text evidence="11">The sequence shown here is derived from an EMBL/GenBank/DDBJ whole genome shotgun (WGS) entry which is preliminary data.</text>
</comment>
<evidence type="ECO:0000259" key="10">
    <source>
        <dbReference type="PROSITE" id="PS50109"/>
    </source>
</evidence>
<evidence type="ECO:0000256" key="8">
    <source>
        <dbReference type="ARBA" id="ARBA00022840"/>
    </source>
</evidence>
<comment type="subcellular location">
    <subcellularLocation>
        <location evidence="2">Membrane</location>
    </subcellularLocation>
</comment>
<dbReference type="InterPro" id="IPR036890">
    <property type="entry name" value="HATPase_C_sf"/>
</dbReference>
<dbReference type="Gene3D" id="3.30.565.10">
    <property type="entry name" value="Histidine kinase-like ATPase, C-terminal domain"/>
    <property type="match status" value="1"/>
</dbReference>
<dbReference type="InterPro" id="IPR050351">
    <property type="entry name" value="BphY/WalK/GraS-like"/>
</dbReference>
<dbReference type="InterPro" id="IPR005467">
    <property type="entry name" value="His_kinase_dom"/>
</dbReference>
<keyword evidence="12" id="KW-1185">Reference proteome</keyword>
<keyword evidence="6" id="KW-0547">Nucleotide-binding</keyword>
<evidence type="ECO:0000256" key="7">
    <source>
        <dbReference type="ARBA" id="ARBA00022777"/>
    </source>
</evidence>
<proteinExistence type="predicted"/>
<keyword evidence="4" id="KW-0597">Phosphoprotein</keyword>
<evidence type="ECO:0000313" key="12">
    <source>
        <dbReference type="Proteomes" id="UP000267798"/>
    </source>
</evidence>